<feature type="compositionally biased region" description="Low complexity" evidence="1">
    <location>
        <begin position="174"/>
        <end position="184"/>
    </location>
</feature>
<gene>
    <name evidence="3" type="ORF">AWZ03_006500</name>
</gene>
<keyword evidence="4" id="KW-1185">Reference proteome</keyword>
<comment type="caution">
    <text evidence="3">The sequence shown here is derived from an EMBL/GenBank/DDBJ whole genome shotgun (WGS) entry which is preliminary data.</text>
</comment>
<dbReference type="OMA" id="EYAFIYH"/>
<evidence type="ECO:0000256" key="2">
    <source>
        <dbReference type="SAM" id="Phobius"/>
    </source>
</evidence>
<keyword evidence="2" id="KW-0472">Membrane</keyword>
<feature type="transmembrane region" description="Helical" evidence="2">
    <location>
        <begin position="333"/>
        <end position="354"/>
    </location>
</feature>
<accession>A0A484BE53</accession>
<dbReference type="Proteomes" id="UP000295192">
    <property type="component" value="Unassembled WGS sequence"/>
</dbReference>
<evidence type="ECO:0000256" key="1">
    <source>
        <dbReference type="SAM" id="MobiDB-lite"/>
    </source>
</evidence>
<feature type="compositionally biased region" description="Low complexity" evidence="1">
    <location>
        <begin position="78"/>
        <end position="91"/>
    </location>
</feature>
<protein>
    <submittedName>
        <fullName evidence="3">Uncharacterized protein</fullName>
    </submittedName>
</protein>
<feature type="region of interest" description="Disordered" evidence="1">
    <location>
        <begin position="76"/>
        <end position="95"/>
    </location>
</feature>
<reference evidence="3 4" key="1">
    <citation type="journal article" date="2019" name="J. Hered.">
        <title>An Improved Genome Assembly for Drosophila navojoa, the Basal Species in the mojavensis Cluster.</title>
        <authorList>
            <person name="Vanderlinde T."/>
            <person name="Dupim E.G."/>
            <person name="Nazario-Yepiz N.O."/>
            <person name="Carvalho A.B."/>
        </authorList>
    </citation>
    <scope>NUCLEOTIDE SEQUENCE [LARGE SCALE GENOMIC DNA]</scope>
    <source>
        <strain evidence="3">Navoj_Jal97</strain>
        <tissue evidence="3">Whole organism</tissue>
    </source>
</reference>
<organism evidence="3 4">
    <name type="scientific">Drosophila navojoa</name>
    <name type="common">Fruit fly</name>
    <dbReference type="NCBI Taxonomy" id="7232"/>
    <lineage>
        <taxon>Eukaryota</taxon>
        <taxon>Metazoa</taxon>
        <taxon>Ecdysozoa</taxon>
        <taxon>Arthropoda</taxon>
        <taxon>Hexapoda</taxon>
        <taxon>Insecta</taxon>
        <taxon>Pterygota</taxon>
        <taxon>Neoptera</taxon>
        <taxon>Endopterygota</taxon>
        <taxon>Diptera</taxon>
        <taxon>Brachycera</taxon>
        <taxon>Muscomorpha</taxon>
        <taxon>Ephydroidea</taxon>
        <taxon>Drosophilidae</taxon>
        <taxon>Drosophila</taxon>
    </lineage>
</organism>
<sequence length="547" mass="58667">MAATPTIVFENGTMLGAMSEQRKQQPPPLPNSTFVIPEIVISASQSSNSLHRSRHDIEAAHPNGNEEMSAECTALLEQQQQQQQQQQHRQQCGLSAEEDNEFEQFILNRTTSESNMLESSIYSELQFTSTAAGAAAPPSAAALNTSACSRSDSRQSKRTRRKTHTKGSSKGKCNNNNNNNNPVAVAGAGATVAANGAPPVGSYPPQYTAIFLDHHHHHHNAAAAAAAAAAANAMANAAATSPFLNANPELQYHQYYQQRPMGLTHPHGHHHLRRTLLDVAVPLAGGSGDVGSSLAGTNLNMSAMAGGGAADGVELGGAPLGYSFRKWFARPSLPFVIGIFALGGVACTLGGIVLGSTGLIEHSTQYLSAALLMIGIGVSLLVISGAIWRLSLPDDVDDCPCFRRMETCRNCNSPHCTNRLLPGSYLYPEFQHRPPPPSYLTSLNEYAFVYHPSAHPQAAYAAVRMNTPPPLYRSTYSLNTSASHMLSAGMSLPPTSEQVLEEPVTREAISQTSFKELEIVELHEDQAALPLTREAESQTLFKEVELD</sequence>
<keyword evidence="2" id="KW-1133">Transmembrane helix</keyword>
<evidence type="ECO:0000313" key="4">
    <source>
        <dbReference type="Proteomes" id="UP000295192"/>
    </source>
</evidence>
<feature type="region of interest" description="Disordered" evidence="1">
    <location>
        <begin position="138"/>
        <end position="184"/>
    </location>
</feature>
<feature type="compositionally biased region" description="Low complexity" evidence="1">
    <location>
        <begin position="138"/>
        <end position="147"/>
    </location>
</feature>
<evidence type="ECO:0000313" key="3">
    <source>
        <dbReference type="EMBL" id="TDG47063.1"/>
    </source>
</evidence>
<dbReference type="KEGG" id="dnv:108654602"/>
<dbReference type="OrthoDB" id="10070859at2759"/>
<keyword evidence="2" id="KW-0812">Transmembrane</keyword>
<proteinExistence type="predicted"/>
<dbReference type="EMBL" id="LSRL02000049">
    <property type="protein sequence ID" value="TDG47063.1"/>
    <property type="molecule type" value="Genomic_DNA"/>
</dbReference>
<feature type="compositionally biased region" description="Basic residues" evidence="1">
    <location>
        <begin position="156"/>
        <end position="169"/>
    </location>
</feature>
<name>A0A484BE53_DRONA</name>
<dbReference type="AlphaFoldDB" id="A0A484BE53"/>
<feature type="transmembrane region" description="Helical" evidence="2">
    <location>
        <begin position="366"/>
        <end position="388"/>
    </location>
</feature>